<dbReference type="Proteomes" id="UP001497482">
    <property type="component" value="Chromosome 11"/>
</dbReference>
<evidence type="ECO:0000313" key="1">
    <source>
        <dbReference type="EMBL" id="CAL1572815.1"/>
    </source>
</evidence>
<keyword evidence="2" id="KW-1185">Reference proteome</keyword>
<dbReference type="AlphaFoldDB" id="A0AAV2J842"/>
<dbReference type="EMBL" id="OZ035833">
    <property type="protein sequence ID" value="CAL1572815.1"/>
    <property type="molecule type" value="Genomic_DNA"/>
</dbReference>
<name>A0AAV2J842_KNICA</name>
<accession>A0AAV2J842</accession>
<proteinExistence type="predicted"/>
<evidence type="ECO:0000313" key="2">
    <source>
        <dbReference type="Proteomes" id="UP001497482"/>
    </source>
</evidence>
<protein>
    <submittedName>
        <fullName evidence="1">Uncharacterized protein</fullName>
    </submittedName>
</protein>
<organism evidence="1 2">
    <name type="scientific">Knipowitschia caucasica</name>
    <name type="common">Caucasian dwarf goby</name>
    <name type="synonym">Pomatoschistus caucasicus</name>
    <dbReference type="NCBI Taxonomy" id="637954"/>
    <lineage>
        <taxon>Eukaryota</taxon>
        <taxon>Metazoa</taxon>
        <taxon>Chordata</taxon>
        <taxon>Craniata</taxon>
        <taxon>Vertebrata</taxon>
        <taxon>Euteleostomi</taxon>
        <taxon>Actinopterygii</taxon>
        <taxon>Neopterygii</taxon>
        <taxon>Teleostei</taxon>
        <taxon>Neoteleostei</taxon>
        <taxon>Acanthomorphata</taxon>
        <taxon>Gobiaria</taxon>
        <taxon>Gobiiformes</taxon>
        <taxon>Gobioidei</taxon>
        <taxon>Gobiidae</taxon>
        <taxon>Gobiinae</taxon>
        <taxon>Knipowitschia</taxon>
    </lineage>
</organism>
<gene>
    <name evidence="1" type="ORF">KC01_LOCUS4817</name>
</gene>
<reference evidence="1 2" key="1">
    <citation type="submission" date="2024-04" db="EMBL/GenBank/DDBJ databases">
        <authorList>
            <person name="Waldvogel A.-M."/>
            <person name="Schoenle A."/>
        </authorList>
    </citation>
    <scope>NUCLEOTIDE SEQUENCE [LARGE SCALE GENOMIC DNA]</scope>
</reference>
<sequence>MVLAEADRDSRRDCRSVRVVRGLAASLCSAGVYTAASLCSAGVYTAASRKPHLRGHKPLCSNSCELRATRTKPLFKPLKELEMPWEARGQLEDLLLLL</sequence>